<evidence type="ECO:0000256" key="5">
    <source>
        <dbReference type="ARBA" id="ARBA00023136"/>
    </source>
</evidence>
<dbReference type="KEGG" id="fwa:DCMF_13580"/>
<dbReference type="Proteomes" id="UP000323521">
    <property type="component" value="Chromosome"/>
</dbReference>
<evidence type="ECO:0000256" key="3">
    <source>
        <dbReference type="ARBA" id="ARBA00022692"/>
    </source>
</evidence>
<organism evidence="7 8">
    <name type="scientific">Formimonas warabiya</name>
    <dbReference type="NCBI Taxonomy" id="1761012"/>
    <lineage>
        <taxon>Bacteria</taxon>
        <taxon>Bacillati</taxon>
        <taxon>Bacillota</taxon>
        <taxon>Clostridia</taxon>
        <taxon>Eubacteriales</taxon>
        <taxon>Peptococcaceae</taxon>
        <taxon>Candidatus Formimonas</taxon>
    </lineage>
</organism>
<dbReference type="GO" id="GO:0016020">
    <property type="term" value="C:membrane"/>
    <property type="evidence" value="ECO:0007669"/>
    <property type="project" value="InterPro"/>
</dbReference>
<gene>
    <name evidence="7" type="ORF">DCMF_13580</name>
</gene>
<evidence type="ECO:0000256" key="6">
    <source>
        <dbReference type="SAM" id="Phobius"/>
    </source>
</evidence>
<evidence type="ECO:0008006" key="9">
    <source>
        <dbReference type="Google" id="ProtNLM"/>
    </source>
</evidence>
<feature type="transmembrane region" description="Helical" evidence="6">
    <location>
        <begin position="6"/>
        <end position="26"/>
    </location>
</feature>
<protein>
    <recommendedName>
        <fullName evidence="9">Flagellar protein</fullName>
    </recommendedName>
</protein>
<dbReference type="OrthoDB" id="1956951at2"/>
<name>A0A3G1KT91_FORW1</name>
<evidence type="ECO:0000256" key="4">
    <source>
        <dbReference type="ARBA" id="ARBA00022989"/>
    </source>
</evidence>
<evidence type="ECO:0000256" key="2">
    <source>
        <dbReference type="ARBA" id="ARBA00022475"/>
    </source>
</evidence>
<comment type="subcellular location">
    <subcellularLocation>
        <location evidence="1">Cell membrane</location>
    </subcellularLocation>
</comment>
<accession>A0A3G1KT91</accession>
<keyword evidence="8" id="KW-1185">Reference proteome</keyword>
<reference evidence="7 8" key="1">
    <citation type="submission" date="2016-10" db="EMBL/GenBank/DDBJ databases">
        <title>Complete Genome Sequence of Peptococcaceae strain DCMF.</title>
        <authorList>
            <person name="Edwards R.J."/>
            <person name="Holland S.I."/>
            <person name="Deshpande N.P."/>
            <person name="Wong Y.K."/>
            <person name="Ertan H."/>
            <person name="Manefield M."/>
            <person name="Russell T.L."/>
            <person name="Lee M.J."/>
        </authorList>
    </citation>
    <scope>NUCLEOTIDE SEQUENCE [LARGE SCALE GENOMIC DNA]</scope>
    <source>
        <strain evidence="7 8">DCMF</strain>
    </source>
</reference>
<evidence type="ECO:0000313" key="8">
    <source>
        <dbReference type="Proteomes" id="UP000323521"/>
    </source>
</evidence>
<dbReference type="InterPro" id="IPR022781">
    <property type="entry name" value="Flagellar_biosynth_FliO"/>
</dbReference>
<sequence>MDQIWWTFLKMLIALPIVLILVSLMLRYNLRSFQQRCGQNRIIRLVDRLALDKNTAVYIVEVQGNFYLMGSQQNHLVLLDRLDHFDPVQEPCTERMGDFESLLTAKLSGFSRTVTEKLHGGKGKKENDK</sequence>
<dbReference type="RefSeq" id="WP_148134916.1">
    <property type="nucleotide sequence ID" value="NZ_CP017634.1"/>
</dbReference>
<evidence type="ECO:0000313" key="7">
    <source>
        <dbReference type="EMBL" id="ATW25656.1"/>
    </source>
</evidence>
<evidence type="ECO:0000256" key="1">
    <source>
        <dbReference type="ARBA" id="ARBA00004236"/>
    </source>
</evidence>
<proteinExistence type="predicted"/>
<keyword evidence="2" id="KW-1003">Cell membrane</keyword>
<dbReference type="AlphaFoldDB" id="A0A3G1KT91"/>
<dbReference type="Pfam" id="PF04347">
    <property type="entry name" value="FliO"/>
    <property type="match status" value="1"/>
</dbReference>
<dbReference type="EMBL" id="CP017634">
    <property type="protein sequence ID" value="ATW25656.1"/>
    <property type="molecule type" value="Genomic_DNA"/>
</dbReference>
<keyword evidence="4 6" id="KW-1133">Transmembrane helix</keyword>
<keyword evidence="3 6" id="KW-0812">Transmembrane</keyword>
<dbReference type="GO" id="GO:0044781">
    <property type="term" value="P:bacterial-type flagellum organization"/>
    <property type="evidence" value="ECO:0007669"/>
    <property type="project" value="InterPro"/>
</dbReference>
<keyword evidence="5 6" id="KW-0472">Membrane</keyword>